<protein>
    <submittedName>
        <fullName evidence="1">PF10670 domain protein</fullName>
    </submittedName>
</protein>
<dbReference type="Pfam" id="PF10670">
    <property type="entry name" value="DUF4198"/>
    <property type="match status" value="1"/>
</dbReference>
<comment type="caution">
    <text evidence="1">The sequence shown here is derived from an EMBL/GenBank/DDBJ whole genome shotgun (WGS) entry which is preliminary data.</text>
</comment>
<evidence type="ECO:0000313" key="1">
    <source>
        <dbReference type="EMBL" id="KAK91021.1"/>
    </source>
</evidence>
<dbReference type="AlphaFoldDB" id="A0A158M5I1"/>
<dbReference type="Proteomes" id="UP000026682">
    <property type="component" value="Unassembled WGS sequence"/>
</dbReference>
<dbReference type="GeneID" id="93118647"/>
<dbReference type="STRING" id="35814.BBB42_16110"/>
<dbReference type="SUPFAM" id="SSF49478">
    <property type="entry name" value="Cna protein B-type domain"/>
    <property type="match status" value="1"/>
</dbReference>
<dbReference type="EMBL" id="JFZZ01000065">
    <property type="protein sequence ID" value="KAK91021.1"/>
    <property type="molecule type" value="Genomic_DNA"/>
</dbReference>
<accession>A0A158M5I1</accession>
<dbReference type="InterPro" id="IPR019613">
    <property type="entry name" value="DUF4198"/>
</dbReference>
<gene>
    <name evidence="1" type="ORF">L497_2634</name>
</gene>
<organism evidence="1 2">
    <name type="scientific">Bordetella holmesii CDC-H585-BH</name>
    <dbReference type="NCBI Taxonomy" id="1331206"/>
    <lineage>
        <taxon>Bacteria</taxon>
        <taxon>Pseudomonadati</taxon>
        <taxon>Pseudomonadota</taxon>
        <taxon>Betaproteobacteria</taxon>
        <taxon>Burkholderiales</taxon>
        <taxon>Alcaligenaceae</taxon>
        <taxon>Bordetella</taxon>
    </lineage>
</organism>
<proteinExistence type="predicted"/>
<reference evidence="1 2" key="1">
    <citation type="submission" date="2014-03" db="EMBL/GenBank/DDBJ databases">
        <title>Genome sequence of Bordetella holmseii.</title>
        <authorList>
            <person name="Harvill E."/>
            <person name="Goodfield L.L."/>
            <person name="Ivanov Y."/>
            <person name="Meyer J.A."/>
            <person name="Newth C."/>
            <person name="Cassiday P."/>
            <person name="Tondella M.L."/>
            <person name="Liao P."/>
            <person name="Zimmerman J."/>
            <person name="Meert K."/>
            <person name="Wessel D."/>
            <person name="Berger J."/>
            <person name="Dean J.M."/>
            <person name="Holubkov R."/>
            <person name="Burr J."/>
            <person name="Liu T."/>
            <person name="Brinkac L.M."/>
            <person name="Sanka R."/>
            <person name="Kim M."/>
            <person name="Losada L."/>
        </authorList>
    </citation>
    <scope>NUCLEOTIDE SEQUENCE [LARGE SCALE GENOMIC DNA]</scope>
    <source>
        <strain evidence="1 2">CDC-H585-BH</strain>
    </source>
</reference>
<sequence length="230" mass="25326">MSAIVPTSGRASGTRRDNISKKEGNMRIIKSVAALALLGWTTMASAHFVWLEPAGENKVRAYFGEWADDQREKTEGFLGKVVVEPSVNGKKVKPSATGADYFEFEARGDTRLGQPVLFKETLVDYNARLGRTDTKALLPLEIAPTAAGGNTFVLTFEGKPLAKTEVTVFGPPKWMKQFHTDEAGKFTIETPWAGQYVLEAGHTVEKNGQHDGKPFTKTRFVTTLTFERAK</sequence>
<name>A0A158M5I1_9BORD</name>
<evidence type="ECO:0000313" key="2">
    <source>
        <dbReference type="Proteomes" id="UP000026682"/>
    </source>
</evidence>
<dbReference type="RefSeq" id="WP_005016420.1">
    <property type="nucleotide sequence ID" value="NZ_JFZZ01000065.1"/>
</dbReference>
<dbReference type="PATRIC" id="fig|1331206.3.peg.1779"/>